<feature type="transmembrane region" description="Helical" evidence="5">
    <location>
        <begin position="282"/>
        <end position="308"/>
    </location>
</feature>
<dbReference type="EMBL" id="JAEVFJ010000015">
    <property type="protein sequence ID" value="KAH8100551.1"/>
    <property type="molecule type" value="Genomic_DNA"/>
</dbReference>
<keyword evidence="5" id="KW-0406">Ion transport</keyword>
<evidence type="ECO:0000256" key="3">
    <source>
        <dbReference type="ARBA" id="ARBA00022989"/>
    </source>
</evidence>
<keyword evidence="2 5" id="KW-0812">Transmembrane</keyword>
<dbReference type="GO" id="GO:0005886">
    <property type="term" value="C:plasma membrane"/>
    <property type="evidence" value="ECO:0007669"/>
    <property type="project" value="TreeGrafter"/>
</dbReference>
<keyword evidence="7" id="KW-1185">Reference proteome</keyword>
<evidence type="ECO:0000313" key="6">
    <source>
        <dbReference type="EMBL" id="KAH8100551.1"/>
    </source>
</evidence>
<evidence type="ECO:0000256" key="1">
    <source>
        <dbReference type="ARBA" id="ARBA00004141"/>
    </source>
</evidence>
<name>A0A8K0UPI1_9AGAR</name>
<evidence type="ECO:0000256" key="5">
    <source>
        <dbReference type="RuleBase" id="RU367022"/>
    </source>
</evidence>
<dbReference type="PANTHER" id="PTHR12483:SF27">
    <property type="entry name" value="COPPER TRANSPORT PROTEIN CTR1"/>
    <property type="match status" value="1"/>
</dbReference>
<accession>A0A8K0UPI1</accession>
<dbReference type="Pfam" id="PF04145">
    <property type="entry name" value="Ctr"/>
    <property type="match status" value="1"/>
</dbReference>
<keyword evidence="5" id="KW-0186">Copper</keyword>
<evidence type="ECO:0000256" key="2">
    <source>
        <dbReference type="ARBA" id="ARBA00022692"/>
    </source>
</evidence>
<evidence type="ECO:0000313" key="7">
    <source>
        <dbReference type="Proteomes" id="UP000813824"/>
    </source>
</evidence>
<protein>
    <recommendedName>
        <fullName evidence="5">Copper transport protein</fullName>
    </recommendedName>
</protein>
<organism evidence="6 7">
    <name type="scientific">Cristinia sonorae</name>
    <dbReference type="NCBI Taxonomy" id="1940300"/>
    <lineage>
        <taxon>Eukaryota</taxon>
        <taxon>Fungi</taxon>
        <taxon>Dikarya</taxon>
        <taxon>Basidiomycota</taxon>
        <taxon>Agaricomycotina</taxon>
        <taxon>Agaricomycetes</taxon>
        <taxon>Agaricomycetidae</taxon>
        <taxon>Agaricales</taxon>
        <taxon>Pleurotineae</taxon>
        <taxon>Stephanosporaceae</taxon>
        <taxon>Cristinia</taxon>
    </lineage>
</organism>
<dbReference type="InterPro" id="IPR007274">
    <property type="entry name" value="Cop_transporter"/>
</dbReference>
<keyword evidence="4 5" id="KW-0472">Membrane</keyword>
<dbReference type="OrthoDB" id="73901at2759"/>
<keyword evidence="5" id="KW-0187">Copper transport</keyword>
<dbReference type="PANTHER" id="PTHR12483">
    <property type="entry name" value="SOLUTE CARRIER FAMILY 31 COPPER TRANSPORTERS"/>
    <property type="match status" value="1"/>
</dbReference>
<dbReference type="Proteomes" id="UP000813824">
    <property type="component" value="Unassembled WGS sequence"/>
</dbReference>
<comment type="caution">
    <text evidence="6">The sequence shown here is derived from an EMBL/GenBank/DDBJ whole genome shotgun (WGS) entry which is preliminary data.</text>
</comment>
<sequence length="322" mass="35080">MDIDASESTSSPWSSFVMETMRVPFPDTRGPACTELALYWICRCITSQCYSRVLYSTLDCKGDSAMPVPWRLLHCAPDLSAVLCHLCVCAPSAQSPHPFRAHVTQRYLSATPARHITSAITRESLIPLYHTVQLFKLSVMDMNDNGDTPSAARAEVMMTPWLHFSGGDNLFFKSWHPSSGGAIAGACVALVALALVERWVSGMRGSLESYWRQKTLAAMTGRSHTYPPAATSPAKDEVEVDTSNLPAHAPAAAHNAKRTRIIPPFIASHDLPRGVAFALQSLLAYLLMLAVMTFQAAYFIAIVVGLGIGEMLFGRMGSAHVH</sequence>
<dbReference type="AlphaFoldDB" id="A0A8K0UPI1"/>
<evidence type="ECO:0000256" key="4">
    <source>
        <dbReference type="ARBA" id="ARBA00023136"/>
    </source>
</evidence>
<comment type="subcellular location">
    <subcellularLocation>
        <location evidence="1 5">Membrane</location>
        <topology evidence="1 5">Multi-pass membrane protein</topology>
    </subcellularLocation>
</comment>
<keyword evidence="3 5" id="KW-1133">Transmembrane helix</keyword>
<dbReference type="GO" id="GO:0005375">
    <property type="term" value="F:copper ion transmembrane transporter activity"/>
    <property type="evidence" value="ECO:0007669"/>
    <property type="project" value="UniProtKB-UniRule"/>
</dbReference>
<feature type="transmembrane region" description="Helical" evidence="5">
    <location>
        <begin position="175"/>
        <end position="196"/>
    </location>
</feature>
<reference evidence="6" key="1">
    <citation type="journal article" date="2021" name="New Phytol.">
        <title>Evolutionary innovations through gain and loss of genes in the ectomycorrhizal Boletales.</title>
        <authorList>
            <person name="Wu G."/>
            <person name="Miyauchi S."/>
            <person name="Morin E."/>
            <person name="Kuo A."/>
            <person name="Drula E."/>
            <person name="Varga T."/>
            <person name="Kohler A."/>
            <person name="Feng B."/>
            <person name="Cao Y."/>
            <person name="Lipzen A."/>
            <person name="Daum C."/>
            <person name="Hundley H."/>
            <person name="Pangilinan J."/>
            <person name="Johnson J."/>
            <person name="Barry K."/>
            <person name="LaButti K."/>
            <person name="Ng V."/>
            <person name="Ahrendt S."/>
            <person name="Min B."/>
            <person name="Choi I.G."/>
            <person name="Park H."/>
            <person name="Plett J.M."/>
            <person name="Magnuson J."/>
            <person name="Spatafora J.W."/>
            <person name="Nagy L.G."/>
            <person name="Henrissat B."/>
            <person name="Grigoriev I.V."/>
            <person name="Yang Z.L."/>
            <person name="Xu J."/>
            <person name="Martin F.M."/>
        </authorList>
    </citation>
    <scope>NUCLEOTIDE SEQUENCE</scope>
    <source>
        <strain evidence="6">KKN 215</strain>
    </source>
</reference>
<comment type="similarity">
    <text evidence="5">Belongs to the copper transporter (Ctr) (TC 1.A.56) family. SLC31A subfamily.</text>
</comment>
<proteinExistence type="inferred from homology"/>
<keyword evidence="5" id="KW-0813">Transport</keyword>
<gene>
    <name evidence="6" type="ORF">BXZ70DRAFT_937800</name>
</gene>